<protein>
    <submittedName>
        <fullName evidence="1">Uncharacterized protein</fullName>
    </submittedName>
</protein>
<dbReference type="EMBL" id="CP120863">
    <property type="protein sequence ID" value="WFE88072.1"/>
    <property type="molecule type" value="Genomic_DNA"/>
</dbReference>
<evidence type="ECO:0000313" key="1">
    <source>
        <dbReference type="EMBL" id="WFE88072.1"/>
    </source>
</evidence>
<dbReference type="RefSeq" id="WP_265681308.1">
    <property type="nucleotide sequence ID" value="NZ_CP120863.1"/>
</dbReference>
<name>A0ABY8EYA7_9HYPH</name>
<gene>
    <name evidence="1" type="ORF">K1718_18110</name>
</gene>
<accession>A0ABY8EYA7</accession>
<evidence type="ECO:0000313" key="2">
    <source>
        <dbReference type="Proteomes" id="UP001209803"/>
    </source>
</evidence>
<keyword evidence="2" id="KW-1185">Reference proteome</keyword>
<proteinExistence type="predicted"/>
<dbReference type="Proteomes" id="UP001209803">
    <property type="component" value="Chromosome"/>
</dbReference>
<reference evidence="1 2" key="1">
    <citation type="submission" date="2023-03" db="EMBL/GenBank/DDBJ databases">
        <title>Roseibium porphyridii sp. nov. and Roseibium rhodosorbium sp. nov. isolated from marine algae, Porphyridium cruentum and Rhodosorus marinus, respectively.</title>
        <authorList>
            <person name="Lee M.W."/>
            <person name="Choi B.J."/>
            <person name="Lee J.K."/>
            <person name="Choi D.G."/>
            <person name="Baek J.H."/>
            <person name="Bayburt H."/>
            <person name="Kim J.M."/>
            <person name="Han D.M."/>
            <person name="Kim K.H."/>
            <person name="Jeon C.O."/>
        </authorList>
    </citation>
    <scope>NUCLEOTIDE SEQUENCE [LARGE SCALE GENOMIC DNA]</scope>
    <source>
        <strain evidence="1 2">KMA01</strain>
    </source>
</reference>
<organism evidence="1 2">
    <name type="scientific">Roseibium porphyridii</name>
    <dbReference type="NCBI Taxonomy" id="2866279"/>
    <lineage>
        <taxon>Bacteria</taxon>
        <taxon>Pseudomonadati</taxon>
        <taxon>Pseudomonadota</taxon>
        <taxon>Alphaproteobacteria</taxon>
        <taxon>Hyphomicrobiales</taxon>
        <taxon>Stappiaceae</taxon>
        <taxon>Roseibium</taxon>
    </lineage>
</organism>
<sequence length="62" mass="7003">MLHTGDIYEIRARAARNEGLRQLVSALTGFLVRSTSRATHRADRSFKFENANDSVVEIKRVA</sequence>